<dbReference type="AlphaFoldDB" id="A0A937W2I0"/>
<organism evidence="7 8">
    <name type="scientific">Tectimicrobiota bacterium</name>
    <dbReference type="NCBI Taxonomy" id="2528274"/>
    <lineage>
        <taxon>Bacteria</taxon>
        <taxon>Pseudomonadati</taxon>
        <taxon>Nitrospinota/Tectimicrobiota group</taxon>
        <taxon>Candidatus Tectimicrobiota</taxon>
    </lineage>
</organism>
<evidence type="ECO:0000259" key="6">
    <source>
        <dbReference type="PROSITE" id="PS51669"/>
    </source>
</evidence>
<gene>
    <name evidence="7" type="ORF">FJZ47_14555</name>
</gene>
<dbReference type="CDD" id="cd02766">
    <property type="entry name" value="MopB_3"/>
    <property type="match status" value="1"/>
</dbReference>
<dbReference type="Gene3D" id="3.40.50.740">
    <property type="match status" value="1"/>
</dbReference>
<keyword evidence="2" id="KW-0479">Metal-binding</keyword>
<keyword evidence="4" id="KW-0408">Iron</keyword>
<dbReference type="GO" id="GO:0016491">
    <property type="term" value="F:oxidoreductase activity"/>
    <property type="evidence" value="ECO:0007669"/>
    <property type="project" value="UniProtKB-KW"/>
</dbReference>
<evidence type="ECO:0000256" key="5">
    <source>
        <dbReference type="ARBA" id="ARBA00023014"/>
    </source>
</evidence>
<dbReference type="SUPFAM" id="SSF53706">
    <property type="entry name" value="Formate dehydrogenase/DMSO reductase, domains 1-3"/>
    <property type="match status" value="1"/>
</dbReference>
<dbReference type="Pfam" id="PF00384">
    <property type="entry name" value="Molybdopterin"/>
    <property type="match status" value="1"/>
</dbReference>
<dbReference type="InterPro" id="IPR006963">
    <property type="entry name" value="Mopterin_OxRdtase_4Fe-4S_dom"/>
</dbReference>
<protein>
    <submittedName>
        <fullName evidence="7">Molybdopterin oxidoreductase family protein</fullName>
    </submittedName>
</protein>
<dbReference type="PANTHER" id="PTHR43742">
    <property type="entry name" value="TRIMETHYLAMINE-N-OXIDE REDUCTASE"/>
    <property type="match status" value="1"/>
</dbReference>
<evidence type="ECO:0000256" key="1">
    <source>
        <dbReference type="ARBA" id="ARBA00022505"/>
    </source>
</evidence>
<evidence type="ECO:0000256" key="4">
    <source>
        <dbReference type="ARBA" id="ARBA00023004"/>
    </source>
</evidence>
<dbReference type="Gene3D" id="2.20.25.90">
    <property type="entry name" value="ADC-like domains"/>
    <property type="match status" value="1"/>
</dbReference>
<dbReference type="PANTHER" id="PTHR43742:SF6">
    <property type="entry name" value="OXIDOREDUCTASE YYAE-RELATED"/>
    <property type="match status" value="1"/>
</dbReference>
<dbReference type="Gene3D" id="3.30.2070.10">
    <property type="entry name" value="Formate dehydrogenase/DMSO reductase"/>
    <property type="match status" value="1"/>
</dbReference>
<comment type="caution">
    <text evidence="7">The sequence shown here is derived from an EMBL/GenBank/DDBJ whole genome shotgun (WGS) entry which is preliminary data.</text>
</comment>
<evidence type="ECO:0000313" key="7">
    <source>
        <dbReference type="EMBL" id="MBM3225008.1"/>
    </source>
</evidence>
<keyword evidence="3" id="KW-0560">Oxidoreductase</keyword>
<evidence type="ECO:0000313" key="8">
    <source>
        <dbReference type="Proteomes" id="UP000712673"/>
    </source>
</evidence>
<feature type="domain" description="4Fe-4S Mo/W bis-MGD-type" evidence="6">
    <location>
        <begin position="59"/>
        <end position="116"/>
    </location>
</feature>
<evidence type="ECO:0000256" key="2">
    <source>
        <dbReference type="ARBA" id="ARBA00022723"/>
    </source>
</evidence>
<dbReference type="GO" id="GO:0051536">
    <property type="term" value="F:iron-sulfur cluster binding"/>
    <property type="evidence" value="ECO:0007669"/>
    <property type="project" value="UniProtKB-KW"/>
</dbReference>
<dbReference type="PROSITE" id="PS51669">
    <property type="entry name" value="4FE4S_MOW_BIS_MGD"/>
    <property type="match status" value="1"/>
</dbReference>
<keyword evidence="5" id="KW-0411">Iron-sulfur</keyword>
<dbReference type="Gene3D" id="3.40.228.10">
    <property type="entry name" value="Dimethylsulfoxide Reductase, domain 2"/>
    <property type="match status" value="1"/>
</dbReference>
<proteinExistence type="predicted"/>
<reference evidence="7" key="1">
    <citation type="submission" date="2019-03" db="EMBL/GenBank/DDBJ databases">
        <title>Lake Tanganyika Metagenome-Assembled Genomes (MAGs).</title>
        <authorList>
            <person name="Tran P."/>
        </authorList>
    </citation>
    <scope>NUCLEOTIDE SEQUENCE</scope>
    <source>
        <strain evidence="7">K_DeepCast_65m_m2_066</strain>
    </source>
</reference>
<name>A0A937W2I0_UNCTE</name>
<sequence length="565" mass="62282">MLQRRQHDAWVIMWSPVRPISRTDSAKSTLWTPMAISGCQTCLAPTEQEKQTVEATSTQQMIRTVCAHDCPDACSVLVTVEAERVVRTVGDPQHPFTRGFLCGKVNRYAERVHAPGRLRTPLRRVGAKGAGQFTPIPWDAALEEIVRRWQDIQARYGSEALAGYAYSAHQGLINRNLTQALFHALGATRVNAAAVCDSCCGEAWELTVGPMGGTDPERVQEADLIIAWGANLDSTNVHQIPFIDMARRQGARLIVIDVWRTRAARRADWFIPIRVGTDAALALGIAHVLERDQLLDRDYLQRLVLGYERWAQDVLPRYTPQTVAAITGIPAADVETLAHAYGQARAPFIRLGQGLSRHASGGAATRAILCLPGLVGAWQRPGGGALLSTADSYQFNFPALRRPDLQPGPRRVLNMVRFGHALTAWQDPPLMALFIQSNNPATTCPEQALVQRGLMRDDLFTVVHDTFLSETARYADLVLPACTSFESEDLYRGYGTYYVQYGAQAIPPQGEAWSNYRLIAALAQRLGLQDPVFSRTPREHMAVLLDVPTGPVAGLRLDTLLEGLP</sequence>
<dbReference type="EMBL" id="VGLS01000457">
    <property type="protein sequence ID" value="MBM3225008.1"/>
    <property type="molecule type" value="Genomic_DNA"/>
</dbReference>
<feature type="non-terminal residue" evidence="7">
    <location>
        <position position="565"/>
    </location>
</feature>
<dbReference type="Proteomes" id="UP000712673">
    <property type="component" value="Unassembled WGS sequence"/>
</dbReference>
<dbReference type="PROSITE" id="PS00490">
    <property type="entry name" value="MOLYBDOPTERIN_PROK_2"/>
    <property type="match status" value="1"/>
</dbReference>
<dbReference type="SMART" id="SM00926">
    <property type="entry name" value="Molybdop_Fe4S4"/>
    <property type="match status" value="1"/>
</dbReference>
<dbReference type="InterPro" id="IPR006655">
    <property type="entry name" value="Mopterin_OxRdtase_prok_CS"/>
</dbReference>
<dbReference type="Pfam" id="PF04879">
    <property type="entry name" value="Molybdop_Fe4S4"/>
    <property type="match status" value="1"/>
</dbReference>
<evidence type="ECO:0000256" key="3">
    <source>
        <dbReference type="ARBA" id="ARBA00023002"/>
    </source>
</evidence>
<keyword evidence="1" id="KW-0500">Molybdenum</keyword>
<dbReference type="InterPro" id="IPR050612">
    <property type="entry name" value="Prok_Mopterin_Oxidored"/>
</dbReference>
<dbReference type="InterPro" id="IPR006656">
    <property type="entry name" value="Mopterin_OxRdtase"/>
</dbReference>
<dbReference type="GO" id="GO:0046872">
    <property type="term" value="F:metal ion binding"/>
    <property type="evidence" value="ECO:0007669"/>
    <property type="project" value="UniProtKB-KW"/>
</dbReference>
<accession>A0A937W2I0</accession>